<accession>A0ACC1JDF1</accession>
<dbReference type="EMBL" id="JANBPW010000820">
    <property type="protein sequence ID" value="KAJ1948175.1"/>
    <property type="molecule type" value="Genomic_DNA"/>
</dbReference>
<dbReference type="Proteomes" id="UP001150603">
    <property type="component" value="Unassembled WGS sequence"/>
</dbReference>
<comment type="caution">
    <text evidence="1">The sequence shown here is derived from an EMBL/GenBank/DDBJ whole genome shotgun (WGS) entry which is preliminary data.</text>
</comment>
<name>A0ACC1JDF1_9FUNG</name>
<reference evidence="1" key="1">
    <citation type="submission" date="2022-07" db="EMBL/GenBank/DDBJ databases">
        <title>Phylogenomic reconstructions and comparative analyses of Kickxellomycotina fungi.</title>
        <authorList>
            <person name="Reynolds N.K."/>
            <person name="Stajich J.E."/>
            <person name="Barry K."/>
            <person name="Grigoriev I.V."/>
            <person name="Crous P."/>
            <person name="Smith M.E."/>
        </authorList>
    </citation>
    <scope>NUCLEOTIDE SEQUENCE</scope>
    <source>
        <strain evidence="1">NRRL 5244</strain>
    </source>
</reference>
<protein>
    <submittedName>
        <fullName evidence="1">Uncharacterized protein</fullName>
    </submittedName>
</protein>
<gene>
    <name evidence="1" type="ORF">FBU59_001717</name>
</gene>
<evidence type="ECO:0000313" key="2">
    <source>
        <dbReference type="Proteomes" id="UP001150603"/>
    </source>
</evidence>
<organism evidence="1 2">
    <name type="scientific">Linderina macrospora</name>
    <dbReference type="NCBI Taxonomy" id="4868"/>
    <lineage>
        <taxon>Eukaryota</taxon>
        <taxon>Fungi</taxon>
        <taxon>Fungi incertae sedis</taxon>
        <taxon>Zoopagomycota</taxon>
        <taxon>Kickxellomycotina</taxon>
        <taxon>Kickxellomycetes</taxon>
        <taxon>Kickxellales</taxon>
        <taxon>Kickxellaceae</taxon>
        <taxon>Linderina</taxon>
    </lineage>
</organism>
<keyword evidence="2" id="KW-1185">Reference proteome</keyword>
<sequence>MTSTPSPTDSATPASTSTIPFVSQPVTTGAYACDDGQVYVWIVDSSGKGQYKCDVNQQYRPSKNHRGPVIGGSLGAVFIALLIIAALIIYGRYKRKRYERLAYEKDTVDLANELSAAPLLGNETGSSNYKPELGLGTKLALAFGLSKSRNWKTSSESSIRPLIPAPEEAGTELTMDIVNRPIEKDATLEHIDGSIPYRTEKTADAYPILIQYPLFQETAGYSPNYSSASLAHGNVRGSPRRMHAQHQAMATSPPTFESPDEILTREYAMAQMTGDAAIEAARQSSSKRESAQPFNPFNAVPS</sequence>
<evidence type="ECO:0000313" key="1">
    <source>
        <dbReference type="EMBL" id="KAJ1948175.1"/>
    </source>
</evidence>
<proteinExistence type="predicted"/>
<feature type="non-terminal residue" evidence="1">
    <location>
        <position position="302"/>
    </location>
</feature>